<protein>
    <submittedName>
        <fullName evidence="1">Uncharacterized protein</fullName>
    </submittedName>
</protein>
<keyword evidence="2" id="KW-1185">Reference proteome</keyword>
<sequence length="119" mass="12262">MRPHPILGALLGLLAGCDTYRAATRCSPVEARLENASGAAVEQLYLAPAGADWGADLIGPDFLGRGELPSGGIAPLPFPDAGPFALRVVWADGRAAEMQGLDGCAIQRVTLLPAGLRAE</sequence>
<evidence type="ECO:0000313" key="2">
    <source>
        <dbReference type="Proteomes" id="UP001529369"/>
    </source>
</evidence>
<accession>A0ABT8A5F5</accession>
<comment type="caution">
    <text evidence="1">The sequence shown here is derived from an EMBL/GenBank/DDBJ whole genome shotgun (WGS) entry which is preliminary data.</text>
</comment>
<dbReference type="EMBL" id="JAUFPN010000125">
    <property type="protein sequence ID" value="MDN3564918.1"/>
    <property type="molecule type" value="Genomic_DNA"/>
</dbReference>
<name>A0ABT8A5F5_9PROT</name>
<evidence type="ECO:0000313" key="1">
    <source>
        <dbReference type="EMBL" id="MDN3564918.1"/>
    </source>
</evidence>
<organism evidence="1 2">
    <name type="scientific">Paeniroseomonas aquatica</name>
    <dbReference type="NCBI Taxonomy" id="373043"/>
    <lineage>
        <taxon>Bacteria</taxon>
        <taxon>Pseudomonadati</taxon>
        <taxon>Pseudomonadota</taxon>
        <taxon>Alphaproteobacteria</taxon>
        <taxon>Acetobacterales</taxon>
        <taxon>Acetobacteraceae</taxon>
        <taxon>Paeniroseomonas</taxon>
    </lineage>
</organism>
<dbReference type="RefSeq" id="WP_290316732.1">
    <property type="nucleotide sequence ID" value="NZ_JAUFPN010000125.1"/>
</dbReference>
<gene>
    <name evidence="1" type="ORF">QWZ14_11150</name>
</gene>
<dbReference type="PROSITE" id="PS51257">
    <property type="entry name" value="PROKAR_LIPOPROTEIN"/>
    <property type="match status" value="1"/>
</dbReference>
<reference evidence="2" key="1">
    <citation type="journal article" date="2019" name="Int. J. Syst. Evol. Microbiol.">
        <title>The Global Catalogue of Microorganisms (GCM) 10K type strain sequencing project: providing services to taxonomists for standard genome sequencing and annotation.</title>
        <authorList>
            <consortium name="The Broad Institute Genomics Platform"/>
            <consortium name="The Broad Institute Genome Sequencing Center for Infectious Disease"/>
            <person name="Wu L."/>
            <person name="Ma J."/>
        </authorList>
    </citation>
    <scope>NUCLEOTIDE SEQUENCE [LARGE SCALE GENOMIC DNA]</scope>
    <source>
        <strain evidence="2">CECT 7131</strain>
    </source>
</reference>
<proteinExistence type="predicted"/>
<dbReference type="Proteomes" id="UP001529369">
    <property type="component" value="Unassembled WGS sequence"/>
</dbReference>